<dbReference type="GeneID" id="108079703"/>
<evidence type="ECO:0000313" key="3">
    <source>
        <dbReference type="RefSeq" id="XP_017029598.1"/>
    </source>
</evidence>
<evidence type="ECO:0000256" key="1">
    <source>
        <dbReference type="SAM" id="SignalP"/>
    </source>
</evidence>
<keyword evidence="2" id="KW-1185">Reference proteome</keyword>
<proteinExistence type="predicted"/>
<dbReference type="OrthoDB" id="7869757at2759"/>
<dbReference type="RefSeq" id="XP_017029598.1">
    <property type="nucleotide sequence ID" value="XM_017174109.2"/>
</dbReference>
<protein>
    <submittedName>
        <fullName evidence="3">Uncharacterized protein</fullName>
    </submittedName>
</protein>
<dbReference type="AlphaFoldDB" id="A0A6P4J501"/>
<accession>A0A6P4J501</accession>
<sequence>MQQKLIIISLGLLAIVPARPTVAASLIPAVSPFRIYPGFGAPFEAPAAAYAAPPFATPLGNPLGVPLSASPLAVSSSQRLDYFNQFNAAYAPTAPARLLAGPFTGQFPAAPALNRFIQPGRLIAPGVAAPFFF</sequence>
<evidence type="ECO:0000313" key="2">
    <source>
        <dbReference type="Proteomes" id="UP001652661"/>
    </source>
</evidence>
<feature type="chain" id="PRO_5027669595" evidence="1">
    <location>
        <begin position="19"/>
        <end position="133"/>
    </location>
</feature>
<feature type="signal peptide" evidence="1">
    <location>
        <begin position="1"/>
        <end position="18"/>
    </location>
</feature>
<name>A0A6P4J501_DROKI</name>
<keyword evidence="1" id="KW-0732">Signal</keyword>
<reference evidence="3" key="1">
    <citation type="submission" date="2025-08" db="UniProtKB">
        <authorList>
            <consortium name="RefSeq"/>
        </authorList>
    </citation>
    <scope>IDENTIFICATION</scope>
    <source>
        <strain evidence="3">14028-0561.14</strain>
        <tissue evidence="3">Whole fly</tissue>
    </source>
</reference>
<organism evidence="2 3">
    <name type="scientific">Drosophila kikkawai</name>
    <name type="common">Fruit fly</name>
    <dbReference type="NCBI Taxonomy" id="30033"/>
    <lineage>
        <taxon>Eukaryota</taxon>
        <taxon>Metazoa</taxon>
        <taxon>Ecdysozoa</taxon>
        <taxon>Arthropoda</taxon>
        <taxon>Hexapoda</taxon>
        <taxon>Insecta</taxon>
        <taxon>Pterygota</taxon>
        <taxon>Neoptera</taxon>
        <taxon>Endopterygota</taxon>
        <taxon>Diptera</taxon>
        <taxon>Brachycera</taxon>
        <taxon>Muscomorpha</taxon>
        <taxon>Ephydroidea</taxon>
        <taxon>Drosophilidae</taxon>
        <taxon>Drosophila</taxon>
        <taxon>Sophophora</taxon>
    </lineage>
</organism>
<gene>
    <name evidence="3" type="primary">LOC108079703</name>
</gene>
<dbReference type="Proteomes" id="UP001652661">
    <property type="component" value="Chromosome 3L"/>
</dbReference>